<dbReference type="RefSeq" id="WP_165108174.1">
    <property type="nucleotide sequence ID" value="NZ_JAAKYA010000075.1"/>
</dbReference>
<evidence type="ECO:0008006" key="3">
    <source>
        <dbReference type="Google" id="ProtNLM"/>
    </source>
</evidence>
<organism evidence="1 2">
    <name type="scientific">Limisphaera ngatamarikiensis</name>
    <dbReference type="NCBI Taxonomy" id="1324935"/>
    <lineage>
        <taxon>Bacteria</taxon>
        <taxon>Pseudomonadati</taxon>
        <taxon>Verrucomicrobiota</taxon>
        <taxon>Verrucomicrobiia</taxon>
        <taxon>Limisphaerales</taxon>
        <taxon>Limisphaeraceae</taxon>
        <taxon>Limisphaera</taxon>
    </lineage>
</organism>
<comment type="caution">
    <text evidence="1">The sequence shown here is derived from an EMBL/GenBank/DDBJ whole genome shotgun (WGS) entry which is preliminary data.</text>
</comment>
<proteinExistence type="predicted"/>
<evidence type="ECO:0000313" key="1">
    <source>
        <dbReference type="EMBL" id="NGO39889.1"/>
    </source>
</evidence>
<protein>
    <recommendedName>
        <fullName evidence="3">RHS repeat protein</fullName>
    </recommendedName>
</protein>
<dbReference type="Gene3D" id="2.180.10.10">
    <property type="entry name" value="RHS repeat-associated core"/>
    <property type="match status" value="1"/>
</dbReference>
<gene>
    <name evidence="1" type="ORF">G4L39_10865</name>
</gene>
<dbReference type="Proteomes" id="UP000477311">
    <property type="component" value="Unassembled WGS sequence"/>
</dbReference>
<evidence type="ECO:0000313" key="2">
    <source>
        <dbReference type="Proteomes" id="UP000477311"/>
    </source>
</evidence>
<dbReference type="AlphaFoldDB" id="A0A6M1RQQ8"/>
<name>A0A6M1RQQ8_9BACT</name>
<reference evidence="1 2" key="1">
    <citation type="submission" date="2020-02" db="EMBL/GenBank/DDBJ databases">
        <title>Draft genome sequence of Limisphaera ngatamarikiensis NGM72.4T, a thermophilic Verrucomicrobia grouped in subdivision 3.</title>
        <authorList>
            <person name="Carere C.R."/>
            <person name="Steen J."/>
            <person name="Hugenholtz P."/>
            <person name="Stott M.B."/>
        </authorList>
    </citation>
    <scope>NUCLEOTIDE SEQUENCE [LARGE SCALE GENOMIC DNA]</scope>
    <source>
        <strain evidence="1 2">NGM72.4</strain>
    </source>
</reference>
<sequence>MARWTAAGELISEQWVGGELDGVRVTNRVDGLGRRLAQEVWRGATLLSRVNYSWGGGDRLLSVADDQGHRAEYAWEPLGSMVRQVTFRQNGQVQLTTTRGFDLWNRLTNVQSVVATGVVSRLDWTYDAMGGRVRAGWADGSYWVYRYDPYGQLESGRRYWADGRPVAGQQFEYRHDAIGNRTVGGWGGDELGWSLRWSSNTVNRLNQYTSRTVPGVVGVSGEAVEGATVTLWWGTNDWAPVIRQGRYWYGEVWVNNATGAVGVVVT</sequence>
<keyword evidence="2" id="KW-1185">Reference proteome</keyword>
<feature type="non-terminal residue" evidence="1">
    <location>
        <position position="266"/>
    </location>
</feature>
<accession>A0A6M1RQQ8</accession>
<dbReference type="EMBL" id="JAAKYA010000075">
    <property type="protein sequence ID" value="NGO39889.1"/>
    <property type="molecule type" value="Genomic_DNA"/>
</dbReference>